<dbReference type="AlphaFoldDB" id="R4KGS1"/>
<name>R4KGS1_9FIRM</name>
<evidence type="ECO:0000313" key="9">
    <source>
        <dbReference type="EMBL" id="AGL02398.1"/>
    </source>
</evidence>
<feature type="transmembrane region" description="Helical" evidence="8">
    <location>
        <begin position="82"/>
        <end position="104"/>
    </location>
</feature>
<evidence type="ECO:0000256" key="7">
    <source>
        <dbReference type="ARBA" id="ARBA00023136"/>
    </source>
</evidence>
<accession>R4KGS1</accession>
<evidence type="ECO:0000313" key="10">
    <source>
        <dbReference type="Proteomes" id="UP000013520"/>
    </source>
</evidence>
<gene>
    <name evidence="9" type="ORF">Desgi_3014</name>
</gene>
<keyword evidence="4 8" id="KW-0812">Transmembrane</keyword>
<evidence type="ECO:0000256" key="8">
    <source>
        <dbReference type="SAM" id="Phobius"/>
    </source>
</evidence>
<feature type="transmembrane region" description="Helical" evidence="8">
    <location>
        <begin position="148"/>
        <end position="166"/>
    </location>
</feature>
<dbReference type="KEGG" id="dgi:Desgi_3014"/>
<dbReference type="RefSeq" id="WP_006520741.1">
    <property type="nucleotide sequence ID" value="NC_021184.1"/>
</dbReference>
<evidence type="ECO:0000256" key="5">
    <source>
        <dbReference type="ARBA" id="ARBA00022801"/>
    </source>
</evidence>
<dbReference type="GO" id="GO:0016020">
    <property type="term" value="C:membrane"/>
    <property type="evidence" value="ECO:0007669"/>
    <property type="project" value="InterPro"/>
</dbReference>
<dbReference type="Proteomes" id="UP000013520">
    <property type="component" value="Chromosome"/>
</dbReference>
<dbReference type="SMART" id="SM00793">
    <property type="entry name" value="AgrB"/>
    <property type="match status" value="1"/>
</dbReference>
<feature type="transmembrane region" description="Helical" evidence="8">
    <location>
        <begin position="44"/>
        <end position="70"/>
    </location>
</feature>
<evidence type="ECO:0000256" key="1">
    <source>
        <dbReference type="ARBA" id="ARBA00022475"/>
    </source>
</evidence>
<dbReference type="GO" id="GO:0008233">
    <property type="term" value="F:peptidase activity"/>
    <property type="evidence" value="ECO:0007669"/>
    <property type="project" value="UniProtKB-KW"/>
</dbReference>
<dbReference type="GO" id="GO:0009372">
    <property type="term" value="P:quorum sensing"/>
    <property type="evidence" value="ECO:0007669"/>
    <property type="project" value="UniProtKB-KW"/>
</dbReference>
<reference evidence="9 10" key="1">
    <citation type="submission" date="2012-01" db="EMBL/GenBank/DDBJ databases">
        <title>Complete sequence of Desulfotomaculum gibsoniae DSM 7213.</title>
        <authorList>
            <consortium name="US DOE Joint Genome Institute"/>
            <person name="Lucas S."/>
            <person name="Han J."/>
            <person name="Lapidus A."/>
            <person name="Cheng J.-F."/>
            <person name="Goodwin L."/>
            <person name="Pitluck S."/>
            <person name="Peters L."/>
            <person name="Ovchinnikova G."/>
            <person name="Teshima H."/>
            <person name="Detter J.C."/>
            <person name="Han C."/>
            <person name="Tapia R."/>
            <person name="Land M."/>
            <person name="Hauser L."/>
            <person name="Kyrpides N."/>
            <person name="Ivanova N."/>
            <person name="Pagani I."/>
            <person name="Parshina S."/>
            <person name="Plugge C."/>
            <person name="Muyzer G."/>
            <person name="Kuever J."/>
            <person name="Ivanova A."/>
            <person name="Nazina T."/>
            <person name="Klenk H.-P."/>
            <person name="Brambilla E."/>
            <person name="Spring S."/>
            <person name="Stams A.F."/>
            <person name="Woyke T."/>
        </authorList>
    </citation>
    <scope>NUCLEOTIDE SEQUENCE [LARGE SCALE GENOMIC DNA]</scope>
    <source>
        <strain evidence="9 10">DSM 7213</strain>
    </source>
</reference>
<dbReference type="eggNOG" id="COG4512">
    <property type="taxonomic scope" value="Bacteria"/>
</dbReference>
<proteinExistence type="predicted"/>
<keyword evidence="6 8" id="KW-1133">Transmembrane helix</keyword>
<keyword evidence="3" id="KW-0645">Protease</keyword>
<evidence type="ECO:0000256" key="4">
    <source>
        <dbReference type="ARBA" id="ARBA00022692"/>
    </source>
</evidence>
<feature type="transmembrane region" description="Helical" evidence="8">
    <location>
        <begin position="110"/>
        <end position="127"/>
    </location>
</feature>
<keyword evidence="2" id="KW-0673">Quorum sensing</keyword>
<dbReference type="Pfam" id="PF04647">
    <property type="entry name" value="AgrB"/>
    <property type="match status" value="1"/>
</dbReference>
<evidence type="ECO:0000256" key="2">
    <source>
        <dbReference type="ARBA" id="ARBA00022654"/>
    </source>
</evidence>
<keyword evidence="10" id="KW-1185">Reference proteome</keyword>
<protein>
    <submittedName>
        <fullName evidence="9">Protein possibly involved in post-translational modification of quorum-sensing peptides</fullName>
    </submittedName>
</protein>
<evidence type="ECO:0000256" key="3">
    <source>
        <dbReference type="ARBA" id="ARBA00022670"/>
    </source>
</evidence>
<dbReference type="STRING" id="767817.Desgi_3014"/>
<keyword evidence="1" id="KW-1003">Cell membrane</keyword>
<sequence length="213" mass="23422">MAGISVHALGCRVGMYVANKTVNPNRAELLGYGAEIILGSVFKLVVLFLIAALLRVVYEVAILLFVIGLLRTLSGGAHCSAYYRCLVTSVLIILSLGCMIKVMFPLFQGLPGLILAGVLVISFCLYWRYAPQASLNKPLKSKAIKDRFRKLTLIAALFLSIVSFIVGPGYLISWIIAFGLLWQAFTLTPFGHLLIKKLDILFLPNWKGSELKC</sequence>
<dbReference type="OrthoDB" id="2854767at2"/>
<evidence type="ECO:0000256" key="6">
    <source>
        <dbReference type="ARBA" id="ARBA00022989"/>
    </source>
</evidence>
<dbReference type="HOGENOM" id="CLU_098969_0_0_9"/>
<dbReference type="InterPro" id="IPR006741">
    <property type="entry name" value="AgrB"/>
</dbReference>
<keyword evidence="5" id="KW-0378">Hydrolase</keyword>
<dbReference type="GO" id="GO:0006508">
    <property type="term" value="P:proteolysis"/>
    <property type="evidence" value="ECO:0007669"/>
    <property type="project" value="UniProtKB-KW"/>
</dbReference>
<dbReference type="EMBL" id="CP003273">
    <property type="protein sequence ID" value="AGL02398.1"/>
    <property type="molecule type" value="Genomic_DNA"/>
</dbReference>
<organism evidence="9 10">
    <name type="scientific">Desulfoscipio gibsoniae DSM 7213</name>
    <dbReference type="NCBI Taxonomy" id="767817"/>
    <lineage>
        <taxon>Bacteria</taxon>
        <taxon>Bacillati</taxon>
        <taxon>Bacillota</taxon>
        <taxon>Clostridia</taxon>
        <taxon>Eubacteriales</taxon>
        <taxon>Desulfallaceae</taxon>
        <taxon>Desulfoscipio</taxon>
    </lineage>
</organism>
<keyword evidence="7 8" id="KW-0472">Membrane</keyword>